<dbReference type="InterPro" id="IPR058624">
    <property type="entry name" value="MdtA-like_HH"/>
</dbReference>
<dbReference type="PANTHER" id="PTHR30158">
    <property type="entry name" value="ACRA/E-RELATED COMPONENT OF DRUG EFFLUX TRANSPORTER"/>
    <property type="match status" value="1"/>
</dbReference>
<dbReference type="Gene3D" id="2.40.420.20">
    <property type="match status" value="1"/>
</dbReference>
<dbReference type="NCBIfam" id="TIGR01730">
    <property type="entry name" value="RND_mfp"/>
    <property type="match status" value="1"/>
</dbReference>
<evidence type="ECO:0000256" key="4">
    <source>
        <dbReference type="SAM" id="MobiDB-lite"/>
    </source>
</evidence>
<evidence type="ECO:0000313" key="11">
    <source>
        <dbReference type="Proteomes" id="UP000175993"/>
    </source>
</evidence>
<dbReference type="Pfam" id="PF25917">
    <property type="entry name" value="BSH_RND"/>
    <property type="match status" value="1"/>
</dbReference>
<dbReference type="InterPro" id="IPR058627">
    <property type="entry name" value="MdtA-like_C"/>
</dbReference>
<evidence type="ECO:0000256" key="1">
    <source>
        <dbReference type="ARBA" id="ARBA00004196"/>
    </source>
</evidence>
<dbReference type="RefSeq" id="WP_070167031.1">
    <property type="nucleotide sequence ID" value="NZ_MBEV02000015.1"/>
</dbReference>
<protein>
    <submittedName>
        <fullName evidence="10">Efflux RND transporter periplasmic adaptor subunit</fullName>
    </submittedName>
</protein>
<feature type="domain" description="Multidrug resistance protein MdtA-like C-terminal permuted SH3" evidence="9">
    <location>
        <begin position="319"/>
        <end position="377"/>
    </location>
</feature>
<dbReference type="InterPro" id="IPR058626">
    <property type="entry name" value="MdtA-like_b-barrel"/>
</dbReference>
<dbReference type="GO" id="GO:0005886">
    <property type="term" value="C:plasma membrane"/>
    <property type="evidence" value="ECO:0007669"/>
    <property type="project" value="UniProtKB-SubCell"/>
</dbReference>
<dbReference type="PROSITE" id="PS51257">
    <property type="entry name" value="PROKAR_LIPOPROTEIN"/>
    <property type="match status" value="1"/>
</dbReference>
<dbReference type="EMBL" id="MBEV02000015">
    <property type="protein sequence ID" value="MUP07467.1"/>
    <property type="molecule type" value="Genomic_DNA"/>
</dbReference>
<feature type="domain" description="Multidrug resistance protein MdtA-like alpha-helical hairpin" evidence="6">
    <location>
        <begin position="112"/>
        <end position="180"/>
    </location>
</feature>
<feature type="chain" id="PRO_5044822005" evidence="5">
    <location>
        <begin position="20"/>
        <end position="413"/>
    </location>
</feature>
<feature type="compositionally biased region" description="Gly residues" evidence="4">
    <location>
        <begin position="28"/>
        <end position="40"/>
    </location>
</feature>
<evidence type="ECO:0000256" key="3">
    <source>
        <dbReference type="SAM" id="Coils"/>
    </source>
</evidence>
<dbReference type="Gene3D" id="2.40.50.100">
    <property type="match status" value="1"/>
</dbReference>
<comment type="similarity">
    <text evidence="2">Belongs to the membrane fusion protein (MFP) (TC 8.A.1) family.</text>
</comment>
<name>A0ABD6GDF1_AGRVI</name>
<accession>A0ABD6GDF1</accession>
<feature type="coiled-coil region" evidence="3">
    <location>
        <begin position="112"/>
        <end position="139"/>
    </location>
</feature>
<gene>
    <name evidence="10" type="ORF">BBI04_021995</name>
</gene>
<proteinExistence type="inferred from homology"/>
<feature type="signal peptide" evidence="5">
    <location>
        <begin position="1"/>
        <end position="19"/>
    </location>
</feature>
<evidence type="ECO:0000259" key="9">
    <source>
        <dbReference type="Pfam" id="PF25967"/>
    </source>
</evidence>
<dbReference type="AlphaFoldDB" id="A0ABD6GDF1"/>
<dbReference type="Pfam" id="PF25876">
    <property type="entry name" value="HH_MFP_RND"/>
    <property type="match status" value="1"/>
</dbReference>
<evidence type="ECO:0000259" key="8">
    <source>
        <dbReference type="Pfam" id="PF25944"/>
    </source>
</evidence>
<dbReference type="InterPro" id="IPR006143">
    <property type="entry name" value="RND_pump_MFP"/>
</dbReference>
<feature type="domain" description="Multidrug resistance protein MdtA-like barrel-sandwich hybrid" evidence="7">
    <location>
        <begin position="72"/>
        <end position="211"/>
    </location>
</feature>
<feature type="domain" description="Multidrug resistance protein MdtA-like beta-barrel" evidence="8">
    <location>
        <begin position="217"/>
        <end position="313"/>
    </location>
</feature>
<dbReference type="Gene3D" id="2.40.30.170">
    <property type="match status" value="1"/>
</dbReference>
<dbReference type="Gene3D" id="1.10.287.470">
    <property type="entry name" value="Helix hairpin bin"/>
    <property type="match status" value="1"/>
</dbReference>
<dbReference type="PANTHER" id="PTHR30158:SF3">
    <property type="entry name" value="MULTIDRUG EFFLUX PUMP SUBUNIT ACRA-RELATED"/>
    <property type="match status" value="1"/>
</dbReference>
<sequence length="413" mass="43769">MARHLTLSSIILVAALALSGCSDDGKKQAGGPGGPGGPGGERPPSPVSVLAIKKSTAPLTTVLSGRAEAFQSADIRPRVGGVIKEIAFKEGNFVKAGDLLYKIDEDTYRASLDEAKATLEKSEASVPAAEANLQRYERLANTGASQKEYEDAQTTLLQAKASVSESRASLQTAQINLDLTSVKAPFDGVTSATNYSIGNVVTASQTESLMTLRQIDPIYISLNESSLHLQRLRAAIAASNLKRNGNKADADAETTDIRLTMEDGTEYPHVGKIDMSEMAVSTSTGTVTIRALFDNPDNLILPGMYVRATITVGEEDGYLIPQRAASRNANGDLTAKFVNAENKVETRPFRSSKLSGNNWLVNDGVKEGDQLILDGFQSITDNAIVKPVPSEIDSKGFVIAPAAAKTATEAPKS</sequence>
<evidence type="ECO:0000256" key="2">
    <source>
        <dbReference type="ARBA" id="ARBA00009477"/>
    </source>
</evidence>
<evidence type="ECO:0000259" key="7">
    <source>
        <dbReference type="Pfam" id="PF25917"/>
    </source>
</evidence>
<organism evidence="10 11">
    <name type="scientific">Agrobacterium vitis</name>
    <name type="common">Rhizobium vitis</name>
    <dbReference type="NCBI Taxonomy" id="373"/>
    <lineage>
        <taxon>Bacteria</taxon>
        <taxon>Pseudomonadati</taxon>
        <taxon>Pseudomonadota</taxon>
        <taxon>Alphaproteobacteria</taxon>
        <taxon>Hyphomicrobiales</taxon>
        <taxon>Rhizobiaceae</taxon>
        <taxon>Rhizobium/Agrobacterium group</taxon>
        <taxon>Agrobacterium</taxon>
    </lineage>
</organism>
<reference evidence="10 11" key="1">
    <citation type="submission" date="2019-11" db="EMBL/GenBank/DDBJ databases">
        <title>Whole-genome sequencing of Allorhizobium vitis.</title>
        <authorList>
            <person name="Gan H.M."/>
            <person name="Savka M.A."/>
        </authorList>
    </citation>
    <scope>NUCLEOTIDE SEQUENCE [LARGE SCALE GENOMIC DNA]</scope>
    <source>
        <strain evidence="10 11">AB4</strain>
    </source>
</reference>
<evidence type="ECO:0000313" key="10">
    <source>
        <dbReference type="EMBL" id="MUP07467.1"/>
    </source>
</evidence>
<dbReference type="Proteomes" id="UP000175993">
    <property type="component" value="Unassembled WGS sequence"/>
</dbReference>
<keyword evidence="5" id="KW-0732">Signal</keyword>
<dbReference type="Pfam" id="PF25967">
    <property type="entry name" value="RND-MFP_C"/>
    <property type="match status" value="1"/>
</dbReference>
<dbReference type="Pfam" id="PF25944">
    <property type="entry name" value="Beta-barrel_RND"/>
    <property type="match status" value="1"/>
</dbReference>
<keyword evidence="3" id="KW-0175">Coiled coil</keyword>
<evidence type="ECO:0000256" key="5">
    <source>
        <dbReference type="SAM" id="SignalP"/>
    </source>
</evidence>
<dbReference type="InterPro" id="IPR058625">
    <property type="entry name" value="MdtA-like_BSH"/>
</dbReference>
<dbReference type="SUPFAM" id="SSF111369">
    <property type="entry name" value="HlyD-like secretion proteins"/>
    <property type="match status" value="1"/>
</dbReference>
<comment type="subcellular location">
    <subcellularLocation>
        <location evidence="1">Cell envelope</location>
    </subcellularLocation>
</comment>
<evidence type="ECO:0000259" key="6">
    <source>
        <dbReference type="Pfam" id="PF25876"/>
    </source>
</evidence>
<comment type="caution">
    <text evidence="10">The sequence shown here is derived from an EMBL/GenBank/DDBJ whole genome shotgun (WGS) entry which is preliminary data.</text>
</comment>
<feature type="region of interest" description="Disordered" evidence="4">
    <location>
        <begin position="24"/>
        <end position="46"/>
    </location>
</feature>